<reference evidence="1 2" key="1">
    <citation type="journal article" date="2011" name="Stand. Genomic Sci.">
        <title>Complete genome sequence of Allochromatium vinosum DSM 180(T).</title>
        <authorList>
            <person name="Weissgerber T."/>
            <person name="Zigann R."/>
            <person name="Bruce D."/>
            <person name="Chang Y.J."/>
            <person name="Detter J.C."/>
            <person name="Han C."/>
            <person name="Hauser L."/>
            <person name="Jeffries C.D."/>
            <person name="Land M."/>
            <person name="Munk A.C."/>
            <person name="Tapia R."/>
            <person name="Dahl C."/>
        </authorList>
    </citation>
    <scope>NUCLEOTIDE SEQUENCE [LARGE SCALE GENOMIC DNA]</scope>
    <source>
        <strain evidence="2">ATCC 17899 / DSM 180 / NBRC 103801 / NCIMB 10441 / D</strain>
    </source>
</reference>
<keyword evidence="2" id="KW-1185">Reference proteome</keyword>
<accession>D3RSA5</accession>
<evidence type="ECO:0000313" key="1">
    <source>
        <dbReference type="EMBL" id="ADC62064.1"/>
    </source>
</evidence>
<protein>
    <submittedName>
        <fullName evidence="1">Uncharacterized protein</fullName>
    </submittedName>
</protein>
<dbReference type="KEGG" id="alv:Alvin_1125"/>
<organism evidence="1 2">
    <name type="scientific">Allochromatium vinosum (strain ATCC 17899 / DSM 180 / NBRC 103801 / NCIMB 10441 / D)</name>
    <name type="common">Chromatium vinosum</name>
    <dbReference type="NCBI Taxonomy" id="572477"/>
    <lineage>
        <taxon>Bacteria</taxon>
        <taxon>Pseudomonadati</taxon>
        <taxon>Pseudomonadota</taxon>
        <taxon>Gammaproteobacteria</taxon>
        <taxon>Chromatiales</taxon>
        <taxon>Chromatiaceae</taxon>
        <taxon>Allochromatium</taxon>
    </lineage>
</organism>
<dbReference type="EMBL" id="CP001896">
    <property type="protein sequence ID" value="ADC62064.1"/>
    <property type="molecule type" value="Genomic_DNA"/>
</dbReference>
<evidence type="ECO:0000313" key="2">
    <source>
        <dbReference type="Proteomes" id="UP000001441"/>
    </source>
</evidence>
<proteinExistence type="predicted"/>
<gene>
    <name evidence="1" type="ordered locus">Alvin_1125</name>
</gene>
<dbReference type="AlphaFoldDB" id="D3RSA5"/>
<dbReference type="HOGENOM" id="CLU_3067239_0_0_6"/>
<dbReference type="eggNOG" id="ENOG5032ZFA">
    <property type="taxonomic scope" value="Bacteria"/>
</dbReference>
<dbReference type="RefSeq" id="WP_012970339.1">
    <property type="nucleotide sequence ID" value="NC_013851.1"/>
</dbReference>
<dbReference type="Proteomes" id="UP000001441">
    <property type="component" value="Chromosome"/>
</dbReference>
<sequence>MSEQKARPQVPDGRSRFVVTRQKQPNEKGFVGYEVMWDSFQKEATYQTPKRP</sequence>
<dbReference type="STRING" id="572477.Alvin_1125"/>
<name>D3RSA5_ALLVD</name>